<evidence type="ECO:0000313" key="2">
    <source>
        <dbReference type="EMBL" id="EFP83471.1"/>
    </source>
</evidence>
<dbReference type="RefSeq" id="XP_003327890.1">
    <property type="nucleotide sequence ID" value="XM_003327842.1"/>
</dbReference>
<dbReference type="InterPro" id="IPR036397">
    <property type="entry name" value="RNaseH_sf"/>
</dbReference>
<proteinExistence type="predicted"/>
<sequence length="473" mass="53379">MILDLDLEQKPTFIEVWCCKRVWAQAPVPRVLAPPGPAPAPRGLDLAGRVGVGPWHWPKPGLAEPKLWAHQITDIDYHHHFTSMSESVVMDPTDLEIQANKERTRALEAIKKAKSNIDENRTYKNDRLTHKERKPNAIIKPEVRDLIRENVNGKGMKIGDAMKKFNVSRRQIQRIKGEDPNLIRTHKKRPGKFTDDMKTELLMQLDQKLTTTLAEMAAFIKDRFDVKVSTQAISNLIHDMDISWKQVTNIPAAWNKPDLIEQRANFVNRRGLDLGRRVVFVDEAGFDLHSSRAFGYAPSSQPAVLSLVPKAKQITLIGALSVEGFDYYELLNANNTKAKGVGADEFCLFLGSLGACLPNEAIIIMDNAPIHQGDRFEEVIKSLDASKSIKVEFLPPYSPFLNPIEYSFHSIKSYVRSKEPPNRMALVDEIKKGIQESITPEKSQHFFAHCQRLYRPCADFQQITGPVLSSSSA</sequence>
<dbReference type="Gene3D" id="3.30.420.10">
    <property type="entry name" value="Ribonuclease H-like superfamily/Ribonuclease H"/>
    <property type="match status" value="1"/>
</dbReference>
<evidence type="ECO:0000259" key="1">
    <source>
        <dbReference type="Pfam" id="PF13358"/>
    </source>
</evidence>
<gene>
    <name evidence="2" type="ORF">PGTG_08657</name>
</gene>
<dbReference type="HOGENOM" id="CLU_046169_0_0_1"/>
<dbReference type="InterPro" id="IPR047655">
    <property type="entry name" value="Transpos_IS630-like"/>
</dbReference>
<dbReference type="EMBL" id="DS178286">
    <property type="protein sequence ID" value="EFP83471.1"/>
    <property type="molecule type" value="Genomic_DNA"/>
</dbReference>
<evidence type="ECO:0000313" key="3">
    <source>
        <dbReference type="Proteomes" id="UP000008783"/>
    </source>
</evidence>
<dbReference type="VEuPathDB" id="FungiDB:PGTG_08657"/>
<dbReference type="OMA" id="ASIEMIM"/>
<dbReference type="SUPFAM" id="SSF46689">
    <property type="entry name" value="Homeodomain-like"/>
    <property type="match status" value="1"/>
</dbReference>
<dbReference type="AlphaFoldDB" id="E3KGP6"/>
<reference evidence="3" key="2">
    <citation type="journal article" date="2011" name="Proc. Natl. Acad. Sci. U.S.A.">
        <title>Obligate biotrophy features unraveled by the genomic analysis of rust fungi.</title>
        <authorList>
            <person name="Duplessis S."/>
            <person name="Cuomo C.A."/>
            <person name="Lin Y.-C."/>
            <person name="Aerts A."/>
            <person name="Tisserant E."/>
            <person name="Veneault-Fourrey C."/>
            <person name="Joly D.L."/>
            <person name="Hacquard S."/>
            <person name="Amselem J."/>
            <person name="Cantarel B.L."/>
            <person name="Chiu R."/>
            <person name="Coutinho P.M."/>
            <person name="Feau N."/>
            <person name="Field M."/>
            <person name="Frey P."/>
            <person name="Gelhaye E."/>
            <person name="Goldberg J."/>
            <person name="Grabherr M.G."/>
            <person name="Kodira C.D."/>
            <person name="Kohler A."/>
            <person name="Kuees U."/>
            <person name="Lindquist E.A."/>
            <person name="Lucas S.M."/>
            <person name="Mago R."/>
            <person name="Mauceli E."/>
            <person name="Morin E."/>
            <person name="Murat C."/>
            <person name="Pangilinan J.L."/>
            <person name="Park R."/>
            <person name="Pearson M."/>
            <person name="Quesneville H."/>
            <person name="Rouhier N."/>
            <person name="Sakthikumar S."/>
            <person name="Salamov A.A."/>
            <person name="Schmutz J."/>
            <person name="Selles B."/>
            <person name="Shapiro H."/>
            <person name="Tanguay P."/>
            <person name="Tuskan G.A."/>
            <person name="Henrissat B."/>
            <person name="Van de Peer Y."/>
            <person name="Rouze P."/>
            <person name="Ellis J.G."/>
            <person name="Dodds P.N."/>
            <person name="Schein J.E."/>
            <person name="Zhong S."/>
            <person name="Hamelin R.C."/>
            <person name="Grigoriev I.V."/>
            <person name="Szabo L.J."/>
            <person name="Martin F."/>
        </authorList>
    </citation>
    <scope>NUCLEOTIDE SEQUENCE [LARGE SCALE GENOMIC DNA]</scope>
    <source>
        <strain evidence="3">CRL 75-36-700-3 / race SCCL</strain>
    </source>
</reference>
<dbReference type="GeneID" id="10532148"/>
<dbReference type="InParanoid" id="E3KGP6"/>
<dbReference type="PANTHER" id="PTHR46564:SF1">
    <property type="entry name" value="TRANSPOSASE"/>
    <property type="match status" value="1"/>
</dbReference>
<dbReference type="GO" id="GO:0003676">
    <property type="term" value="F:nucleic acid binding"/>
    <property type="evidence" value="ECO:0007669"/>
    <property type="project" value="InterPro"/>
</dbReference>
<name>E3KGP6_PUCGT</name>
<dbReference type="Proteomes" id="UP000008783">
    <property type="component" value="Unassembled WGS sequence"/>
</dbReference>
<protein>
    <recommendedName>
        <fullName evidence="1">Tc1-like transposase DDE domain-containing protein</fullName>
    </recommendedName>
</protein>
<dbReference type="KEGG" id="pgr:PGTG_08657"/>
<dbReference type="OrthoDB" id="2498125at2759"/>
<dbReference type="PANTHER" id="PTHR46564">
    <property type="entry name" value="TRANSPOSASE"/>
    <property type="match status" value="1"/>
</dbReference>
<dbReference type="InterPro" id="IPR038717">
    <property type="entry name" value="Tc1-like_DDE_dom"/>
</dbReference>
<dbReference type="eggNOG" id="KOG2547">
    <property type="taxonomic scope" value="Eukaryota"/>
</dbReference>
<dbReference type="InterPro" id="IPR009057">
    <property type="entry name" value="Homeodomain-like_sf"/>
</dbReference>
<accession>E3KGP6</accession>
<reference key="1">
    <citation type="submission" date="2007-01" db="EMBL/GenBank/DDBJ databases">
        <title>The Genome Sequence of Puccinia graminis f. sp. tritici Strain CRL 75-36-700-3.</title>
        <authorList>
            <consortium name="The Broad Institute Genome Sequencing Platform"/>
            <person name="Birren B."/>
            <person name="Lander E."/>
            <person name="Galagan J."/>
            <person name="Nusbaum C."/>
            <person name="Devon K."/>
            <person name="Cuomo C."/>
            <person name="Jaffe D."/>
            <person name="Butler J."/>
            <person name="Alvarez P."/>
            <person name="Gnerre S."/>
            <person name="Grabherr M."/>
            <person name="Mauceli E."/>
            <person name="Brockman W."/>
            <person name="Young S."/>
            <person name="LaButti K."/>
            <person name="Sykes S."/>
            <person name="DeCaprio D."/>
            <person name="Crawford M."/>
            <person name="Koehrsen M."/>
            <person name="Engels R."/>
            <person name="Montgomery P."/>
            <person name="Pearson M."/>
            <person name="Howarth C."/>
            <person name="Larson L."/>
            <person name="White J."/>
            <person name="Zeng Q."/>
            <person name="Kodira C."/>
            <person name="Yandava C."/>
            <person name="Alvarado L."/>
            <person name="O'Leary S."/>
            <person name="Szabo L."/>
            <person name="Dean R."/>
            <person name="Schein J."/>
        </authorList>
    </citation>
    <scope>NUCLEOTIDE SEQUENCE</scope>
    <source>
        <strain>CRL 75-36-700-3</strain>
    </source>
</reference>
<dbReference type="Pfam" id="PF13358">
    <property type="entry name" value="DDE_3"/>
    <property type="match status" value="1"/>
</dbReference>
<organism evidence="2 3">
    <name type="scientific">Puccinia graminis f. sp. tritici (strain CRL 75-36-700-3 / race SCCL)</name>
    <name type="common">Black stem rust fungus</name>
    <dbReference type="NCBI Taxonomy" id="418459"/>
    <lineage>
        <taxon>Eukaryota</taxon>
        <taxon>Fungi</taxon>
        <taxon>Dikarya</taxon>
        <taxon>Basidiomycota</taxon>
        <taxon>Pucciniomycotina</taxon>
        <taxon>Pucciniomycetes</taxon>
        <taxon>Pucciniales</taxon>
        <taxon>Pucciniaceae</taxon>
        <taxon>Puccinia</taxon>
    </lineage>
</organism>
<keyword evidence="3" id="KW-1185">Reference proteome</keyword>
<dbReference type="NCBIfam" id="NF033545">
    <property type="entry name" value="transpos_IS630"/>
    <property type="match status" value="1"/>
</dbReference>
<feature type="domain" description="Tc1-like transposase DDE" evidence="1">
    <location>
        <begin position="277"/>
        <end position="420"/>
    </location>
</feature>